<dbReference type="InterPro" id="IPR013154">
    <property type="entry name" value="ADH-like_N"/>
</dbReference>
<dbReference type="Gene3D" id="3.90.180.10">
    <property type="entry name" value="Medium-chain alcohol dehydrogenases, catalytic domain"/>
    <property type="match status" value="1"/>
</dbReference>
<dbReference type="SUPFAM" id="SSF51735">
    <property type="entry name" value="NAD(P)-binding Rossmann-fold domains"/>
    <property type="match status" value="1"/>
</dbReference>
<dbReference type="Proteomes" id="UP000638848">
    <property type="component" value="Unassembled WGS sequence"/>
</dbReference>
<feature type="domain" description="Enoyl reductase (ER)" evidence="8">
    <location>
        <begin position="9"/>
        <end position="366"/>
    </location>
</feature>
<dbReference type="CDD" id="cd08279">
    <property type="entry name" value="Zn_ADH_class_III"/>
    <property type="match status" value="1"/>
</dbReference>
<evidence type="ECO:0000256" key="4">
    <source>
        <dbReference type="ARBA" id="ARBA00022833"/>
    </source>
</evidence>
<evidence type="ECO:0000256" key="3">
    <source>
        <dbReference type="ARBA" id="ARBA00022723"/>
    </source>
</evidence>
<dbReference type="Gene3D" id="3.40.50.720">
    <property type="entry name" value="NAD(P)-binding Rossmann-like Domain"/>
    <property type="match status" value="1"/>
</dbReference>
<comment type="cofactor">
    <cofactor evidence="1 7">
        <name>Zn(2+)</name>
        <dbReference type="ChEBI" id="CHEBI:29105"/>
    </cofactor>
</comment>
<evidence type="ECO:0000259" key="8">
    <source>
        <dbReference type="SMART" id="SM00829"/>
    </source>
</evidence>
<reference evidence="9" key="2">
    <citation type="submission" date="2020-09" db="EMBL/GenBank/DDBJ databases">
        <authorList>
            <person name="Sun Q."/>
            <person name="Zhou Y."/>
        </authorList>
    </citation>
    <scope>NUCLEOTIDE SEQUENCE</scope>
    <source>
        <strain evidence="9">CGMCC 1.12187</strain>
    </source>
</reference>
<gene>
    <name evidence="9" type="ORF">GCM10011374_24210</name>
</gene>
<evidence type="ECO:0000256" key="7">
    <source>
        <dbReference type="RuleBase" id="RU361277"/>
    </source>
</evidence>
<evidence type="ECO:0000256" key="1">
    <source>
        <dbReference type="ARBA" id="ARBA00001947"/>
    </source>
</evidence>
<dbReference type="RefSeq" id="WP_188537562.1">
    <property type="nucleotide sequence ID" value="NZ_BMEQ01000012.1"/>
</dbReference>
<evidence type="ECO:0000256" key="6">
    <source>
        <dbReference type="ARBA" id="ARBA00023027"/>
    </source>
</evidence>
<dbReference type="GO" id="GO:0051903">
    <property type="term" value="F:S-(hydroxymethyl)glutathione dehydrogenase [NAD(P)+] activity"/>
    <property type="evidence" value="ECO:0007669"/>
    <property type="project" value="TreeGrafter"/>
</dbReference>
<dbReference type="SUPFAM" id="SSF50129">
    <property type="entry name" value="GroES-like"/>
    <property type="match status" value="2"/>
</dbReference>
<evidence type="ECO:0000256" key="5">
    <source>
        <dbReference type="ARBA" id="ARBA00023002"/>
    </source>
</evidence>
<dbReference type="PANTHER" id="PTHR43880:SF12">
    <property type="entry name" value="ALCOHOL DEHYDROGENASE CLASS-3"/>
    <property type="match status" value="1"/>
</dbReference>
<dbReference type="InterPro" id="IPR036291">
    <property type="entry name" value="NAD(P)-bd_dom_sf"/>
</dbReference>
<dbReference type="SMART" id="SM00829">
    <property type="entry name" value="PKS_ER"/>
    <property type="match status" value="1"/>
</dbReference>
<comment type="similarity">
    <text evidence="2 7">Belongs to the zinc-containing alcohol dehydrogenase family.</text>
</comment>
<evidence type="ECO:0000313" key="9">
    <source>
        <dbReference type="EMBL" id="GGG60512.1"/>
    </source>
</evidence>
<sequence>MPLSAVLETPNQPLTLREIDLEEPRTGEVRVKIGATGVCHSDISVYTAVLPNPLPAVLGHEAAGTVTAVGDGVQDLAPGDRVVLTWLAQCGECFYCLKGQPQLCETAGVAFAKGALLDGTTRYSMDGAGVFQMAGLGTFSQECVVPARSAIKIPDTIPLTSAALIGCGVLTGWGAAANTASIGIGDTVAVVGCGGVGLNAIQGARMSGAATIIAVDMHEERLELARTMGATHTLQPGDNLPKQVRQLTGGRGTDVTLEVVGRQETVRDAVKMTRRGGEVVLVGAGGDDVFLNVPAFNGMVMSEKTVKGSLYGSANVKRDVPRLVSLYEAGLLKLDELVTEQFAFDEVNDAVHYCLDQKGARAVMVL</sequence>
<dbReference type="Pfam" id="PF00107">
    <property type="entry name" value="ADH_zinc_N"/>
    <property type="match status" value="1"/>
</dbReference>
<accession>A0A917GXS6</accession>
<keyword evidence="3 7" id="KW-0479">Metal-binding</keyword>
<dbReference type="Pfam" id="PF08240">
    <property type="entry name" value="ADH_N"/>
    <property type="match status" value="1"/>
</dbReference>
<keyword evidence="6" id="KW-0520">NAD</keyword>
<proteinExistence type="inferred from homology"/>
<dbReference type="GO" id="GO:0046294">
    <property type="term" value="P:formaldehyde catabolic process"/>
    <property type="evidence" value="ECO:0007669"/>
    <property type="project" value="TreeGrafter"/>
</dbReference>
<protein>
    <submittedName>
        <fullName evidence="9">Zinc-type alcohol dehydrogenase AdhD</fullName>
    </submittedName>
</protein>
<organism evidence="9 10">
    <name type="scientific">Kocuria dechangensis</name>
    <dbReference type="NCBI Taxonomy" id="1176249"/>
    <lineage>
        <taxon>Bacteria</taxon>
        <taxon>Bacillati</taxon>
        <taxon>Actinomycetota</taxon>
        <taxon>Actinomycetes</taxon>
        <taxon>Micrococcales</taxon>
        <taxon>Micrococcaceae</taxon>
        <taxon>Kocuria</taxon>
    </lineage>
</organism>
<dbReference type="EMBL" id="BMEQ01000012">
    <property type="protein sequence ID" value="GGG60512.1"/>
    <property type="molecule type" value="Genomic_DNA"/>
</dbReference>
<dbReference type="InterPro" id="IPR011032">
    <property type="entry name" value="GroES-like_sf"/>
</dbReference>
<reference evidence="9" key="1">
    <citation type="journal article" date="2014" name="Int. J. Syst. Evol. Microbiol.">
        <title>Complete genome sequence of Corynebacterium casei LMG S-19264T (=DSM 44701T), isolated from a smear-ripened cheese.</title>
        <authorList>
            <consortium name="US DOE Joint Genome Institute (JGI-PGF)"/>
            <person name="Walter F."/>
            <person name="Albersmeier A."/>
            <person name="Kalinowski J."/>
            <person name="Ruckert C."/>
        </authorList>
    </citation>
    <scope>NUCLEOTIDE SEQUENCE</scope>
    <source>
        <strain evidence="9">CGMCC 1.12187</strain>
    </source>
</reference>
<dbReference type="InterPro" id="IPR002328">
    <property type="entry name" value="ADH_Zn_CS"/>
</dbReference>
<evidence type="ECO:0000256" key="2">
    <source>
        <dbReference type="ARBA" id="ARBA00008072"/>
    </source>
</evidence>
<keyword evidence="5" id="KW-0560">Oxidoreductase</keyword>
<dbReference type="InterPro" id="IPR020843">
    <property type="entry name" value="ER"/>
</dbReference>
<dbReference type="GO" id="GO:0005829">
    <property type="term" value="C:cytosol"/>
    <property type="evidence" value="ECO:0007669"/>
    <property type="project" value="TreeGrafter"/>
</dbReference>
<keyword evidence="10" id="KW-1185">Reference proteome</keyword>
<comment type="caution">
    <text evidence="9">The sequence shown here is derived from an EMBL/GenBank/DDBJ whole genome shotgun (WGS) entry which is preliminary data.</text>
</comment>
<dbReference type="AlphaFoldDB" id="A0A917GXS6"/>
<dbReference type="PROSITE" id="PS00059">
    <property type="entry name" value="ADH_ZINC"/>
    <property type="match status" value="1"/>
</dbReference>
<dbReference type="InterPro" id="IPR013149">
    <property type="entry name" value="ADH-like_C"/>
</dbReference>
<name>A0A917GXS6_9MICC</name>
<evidence type="ECO:0000313" key="10">
    <source>
        <dbReference type="Proteomes" id="UP000638848"/>
    </source>
</evidence>
<dbReference type="PANTHER" id="PTHR43880">
    <property type="entry name" value="ALCOHOL DEHYDROGENASE"/>
    <property type="match status" value="1"/>
</dbReference>
<dbReference type="FunFam" id="3.40.50.720:FF:000003">
    <property type="entry name" value="S-(hydroxymethyl)glutathione dehydrogenase"/>
    <property type="match status" value="1"/>
</dbReference>
<dbReference type="GO" id="GO:0008270">
    <property type="term" value="F:zinc ion binding"/>
    <property type="evidence" value="ECO:0007669"/>
    <property type="project" value="InterPro"/>
</dbReference>
<keyword evidence="4 7" id="KW-0862">Zinc</keyword>